<protein>
    <submittedName>
        <fullName evidence="3">Glycoside hydrolase family 15 protein</fullName>
    </submittedName>
</protein>
<feature type="chain" id="PRO_5040795315" evidence="2">
    <location>
        <begin position="24"/>
        <end position="515"/>
    </location>
</feature>
<reference evidence="3" key="1">
    <citation type="submission" date="2022-08" db="EMBL/GenBank/DDBJ databases">
        <authorList>
            <person name="Tistechok S."/>
            <person name="Samborskyy M."/>
            <person name="Roman I."/>
        </authorList>
    </citation>
    <scope>NUCLEOTIDE SEQUENCE</scope>
    <source>
        <strain evidence="3">DSM 103496</strain>
    </source>
</reference>
<dbReference type="Pfam" id="PF14885">
    <property type="entry name" value="GHL15"/>
    <property type="match status" value="1"/>
</dbReference>
<keyword evidence="2" id="KW-0732">Signal</keyword>
<dbReference type="RefSeq" id="WP_259624046.1">
    <property type="nucleotide sequence ID" value="NZ_JANYMP010000007.1"/>
</dbReference>
<dbReference type="InterPro" id="IPR017853">
    <property type="entry name" value="GH"/>
</dbReference>
<keyword evidence="3" id="KW-0378">Hydrolase</keyword>
<comment type="caution">
    <text evidence="3">The sequence shown here is derived from an EMBL/GenBank/DDBJ whole genome shotgun (WGS) entry which is preliminary data.</text>
</comment>
<accession>A0A9X2VKZ1</accession>
<name>A0A9X2VKZ1_9PSEU</name>
<evidence type="ECO:0000256" key="2">
    <source>
        <dbReference type="SAM" id="SignalP"/>
    </source>
</evidence>
<organism evidence="3 4">
    <name type="scientific">Umezawaea endophytica</name>
    <dbReference type="NCBI Taxonomy" id="1654476"/>
    <lineage>
        <taxon>Bacteria</taxon>
        <taxon>Bacillati</taxon>
        <taxon>Actinomycetota</taxon>
        <taxon>Actinomycetes</taxon>
        <taxon>Pseudonocardiales</taxon>
        <taxon>Pseudonocardiaceae</taxon>
        <taxon>Umezawaea</taxon>
    </lineage>
</organism>
<evidence type="ECO:0000256" key="1">
    <source>
        <dbReference type="SAM" id="MobiDB-lite"/>
    </source>
</evidence>
<dbReference type="Proteomes" id="UP001141259">
    <property type="component" value="Unassembled WGS sequence"/>
</dbReference>
<dbReference type="SUPFAM" id="SSF51445">
    <property type="entry name" value="(Trans)glycosidases"/>
    <property type="match status" value="1"/>
</dbReference>
<proteinExistence type="predicted"/>
<evidence type="ECO:0000313" key="4">
    <source>
        <dbReference type="Proteomes" id="UP001141259"/>
    </source>
</evidence>
<dbReference type="AlphaFoldDB" id="A0A9X2VKZ1"/>
<evidence type="ECO:0000313" key="3">
    <source>
        <dbReference type="EMBL" id="MCS7478540.1"/>
    </source>
</evidence>
<feature type="region of interest" description="Disordered" evidence="1">
    <location>
        <begin position="32"/>
        <end position="140"/>
    </location>
</feature>
<gene>
    <name evidence="3" type="ORF">NZH93_16895</name>
</gene>
<keyword evidence="4" id="KW-1185">Reference proteome</keyword>
<sequence length="515" mass="54362">MARMTAAVAALVLTSAIGVPAHADPADTAILTSSTIPTSTEIPTGSVDPVTTTDPPTPAASADPITPTTAAVPTTTTTPTSSADPTTTTGPTTLTGTTTIITTTVTTAPTGPTTTTGSTTSTGLTTPTGPSRPEGDPGKAQSFWLHLDSSPISDSEITQHAKKLAYVVLNAWEGNLSAKFKKANPAIKVFVYKDLSSTRSYACRNGADDKQIPTGVGYCEAASHPEWFLTDTRGKRFEYSGYTGHWQMDVGNAEYRRRWGDNVIASVKAGGFDGVLMDNALFGCDTYHDGRCPKAYQTDQAFQVAYQGMFAALRPRFAAAGILTVANLANARLYPGTWNAYTEYLDGGFDEWWVAFSGTNLLPAGADGWTSQAEQIASNEARGKITWVQPHLSPGDHRAFRYALASYFLVKGGKSAIAETVGTDNYGDLAPQRPEYGWDLGKPTGPYKSVGKNLLRRDFACGAVVVNTNKTGAGQLKVDLGRTYSDEQGSSVLSISLGGTTGSVLRKPCTAASSQ</sequence>
<dbReference type="GO" id="GO:0016787">
    <property type="term" value="F:hydrolase activity"/>
    <property type="evidence" value="ECO:0007669"/>
    <property type="project" value="UniProtKB-KW"/>
</dbReference>
<dbReference type="InterPro" id="IPR029455">
    <property type="entry name" value="GHL15"/>
</dbReference>
<feature type="compositionally biased region" description="Low complexity" evidence="1">
    <location>
        <begin position="32"/>
        <end position="131"/>
    </location>
</feature>
<feature type="signal peptide" evidence="2">
    <location>
        <begin position="1"/>
        <end position="23"/>
    </location>
</feature>
<dbReference type="EMBL" id="JANYMP010000007">
    <property type="protein sequence ID" value="MCS7478540.1"/>
    <property type="molecule type" value="Genomic_DNA"/>
</dbReference>